<comment type="caution">
    <text evidence="1">The sequence shown here is derived from an EMBL/GenBank/DDBJ whole genome shotgun (WGS) entry which is preliminary data.</text>
</comment>
<accession>A0AA88UCG5</accession>
<evidence type="ECO:0000313" key="1">
    <source>
        <dbReference type="EMBL" id="KAK2979260.1"/>
    </source>
</evidence>
<dbReference type="EMBL" id="JAVXUO010001779">
    <property type="protein sequence ID" value="KAK2979260.1"/>
    <property type="molecule type" value="Genomic_DNA"/>
</dbReference>
<reference evidence="1" key="1">
    <citation type="submission" date="2022-12" db="EMBL/GenBank/DDBJ databases">
        <title>Draft genome assemblies for two species of Escallonia (Escalloniales).</title>
        <authorList>
            <person name="Chanderbali A."/>
            <person name="Dervinis C."/>
            <person name="Anghel I."/>
            <person name="Soltis D."/>
            <person name="Soltis P."/>
            <person name="Zapata F."/>
        </authorList>
    </citation>
    <scope>NUCLEOTIDE SEQUENCE</scope>
    <source>
        <strain evidence="1">UCBG92.1500</strain>
        <tissue evidence="1">Leaf</tissue>
    </source>
</reference>
<dbReference type="Proteomes" id="UP001187471">
    <property type="component" value="Unassembled WGS sequence"/>
</dbReference>
<dbReference type="AlphaFoldDB" id="A0AA88UCG5"/>
<protein>
    <submittedName>
        <fullName evidence="1">Uncharacterized protein</fullName>
    </submittedName>
</protein>
<gene>
    <name evidence="1" type="ORF">RJ640_001650</name>
</gene>
<organism evidence="1 2">
    <name type="scientific">Escallonia rubra</name>
    <dbReference type="NCBI Taxonomy" id="112253"/>
    <lineage>
        <taxon>Eukaryota</taxon>
        <taxon>Viridiplantae</taxon>
        <taxon>Streptophyta</taxon>
        <taxon>Embryophyta</taxon>
        <taxon>Tracheophyta</taxon>
        <taxon>Spermatophyta</taxon>
        <taxon>Magnoliopsida</taxon>
        <taxon>eudicotyledons</taxon>
        <taxon>Gunneridae</taxon>
        <taxon>Pentapetalae</taxon>
        <taxon>asterids</taxon>
        <taxon>campanulids</taxon>
        <taxon>Escalloniales</taxon>
        <taxon>Escalloniaceae</taxon>
        <taxon>Escallonia</taxon>
    </lineage>
</organism>
<keyword evidence="2" id="KW-1185">Reference proteome</keyword>
<proteinExistence type="predicted"/>
<name>A0AA88UCG5_9ASTE</name>
<sequence length="81" mass="9357">MGYILNFNTFSKLRKVPSMWFKKSLEKNPGYNPGSIAHRRTRQASRRMSTELTSVSGHQLGGLVQRKGSNENFAPTKYFYR</sequence>
<evidence type="ECO:0000313" key="2">
    <source>
        <dbReference type="Proteomes" id="UP001187471"/>
    </source>
</evidence>